<dbReference type="AlphaFoldDB" id="A0A2P5SYN9"/>
<comment type="similarity">
    <text evidence="5">Belongs to the bacterial ribosomal protein bL25 family.</text>
</comment>
<dbReference type="EMBL" id="PDKS01000001">
    <property type="protein sequence ID" value="PPI87410.1"/>
    <property type="molecule type" value="Genomic_DNA"/>
</dbReference>
<dbReference type="Proteomes" id="UP000296034">
    <property type="component" value="Unassembled WGS sequence"/>
</dbReference>
<keyword evidence="1 5" id="KW-0699">rRNA-binding</keyword>
<dbReference type="Gene3D" id="2.40.240.10">
    <property type="entry name" value="Ribosomal Protein L25, Chain P"/>
    <property type="match status" value="1"/>
</dbReference>
<dbReference type="PANTHER" id="PTHR33284:SF1">
    <property type="entry name" value="RIBOSOMAL PROTEIN L25_GLN-TRNA SYNTHETASE, ANTI-CODON-BINDING DOMAIN-CONTAINING PROTEIN"/>
    <property type="match status" value="1"/>
</dbReference>
<dbReference type="NCBIfam" id="NF004612">
    <property type="entry name" value="PRK05943.1"/>
    <property type="match status" value="1"/>
</dbReference>
<dbReference type="FunFam" id="2.40.240.10:FF:000002">
    <property type="entry name" value="50S ribosomal protein L25"/>
    <property type="match status" value="1"/>
</dbReference>
<evidence type="ECO:0000256" key="4">
    <source>
        <dbReference type="ARBA" id="ARBA00023274"/>
    </source>
</evidence>
<name>A0A2P5SYN9_9GAMM</name>
<dbReference type="GO" id="GO:0006412">
    <property type="term" value="P:translation"/>
    <property type="evidence" value="ECO:0007669"/>
    <property type="project" value="UniProtKB-UniRule"/>
</dbReference>
<dbReference type="GO" id="GO:0003735">
    <property type="term" value="F:structural constituent of ribosome"/>
    <property type="evidence" value="ECO:0007669"/>
    <property type="project" value="InterPro"/>
</dbReference>
<proteinExistence type="inferred from homology"/>
<dbReference type="InterPro" id="IPR020055">
    <property type="entry name" value="Ribosomal_bL25_short"/>
</dbReference>
<dbReference type="GO" id="GO:0022625">
    <property type="term" value="C:cytosolic large ribosomal subunit"/>
    <property type="evidence" value="ECO:0007669"/>
    <property type="project" value="TreeGrafter"/>
</dbReference>
<gene>
    <name evidence="5" type="primary">rplY</name>
    <name evidence="7" type="ORF">CRV11_00530</name>
</gene>
<keyword evidence="2 5" id="KW-0694">RNA-binding</keyword>
<evidence type="ECO:0000256" key="3">
    <source>
        <dbReference type="ARBA" id="ARBA00022980"/>
    </source>
</evidence>
<reference evidence="7 8" key="1">
    <citation type="journal article" date="2018" name="Genome Biol. Evol.">
        <title>Cladogenesis and Genomic Streamlining in Extracellular Endosymbionts of Tropical Stink Bugs.</title>
        <authorList>
            <person name="Otero-Bravo A."/>
            <person name="Goffredi S."/>
            <person name="Sabree Z.L."/>
        </authorList>
    </citation>
    <scope>NUCLEOTIDE SEQUENCE [LARGE SCALE GENOMIC DNA]</scope>
    <source>
        <strain evidence="7 8">SoET</strain>
    </source>
</reference>
<evidence type="ECO:0000313" key="7">
    <source>
        <dbReference type="EMBL" id="PPI87410.1"/>
    </source>
</evidence>
<dbReference type="InterPro" id="IPR029751">
    <property type="entry name" value="Ribosomal_L25_dom"/>
</dbReference>
<dbReference type="Pfam" id="PF01386">
    <property type="entry name" value="Ribosomal_L25p"/>
    <property type="match status" value="1"/>
</dbReference>
<evidence type="ECO:0000256" key="2">
    <source>
        <dbReference type="ARBA" id="ARBA00022884"/>
    </source>
</evidence>
<dbReference type="HAMAP" id="MF_01336">
    <property type="entry name" value="Ribosomal_bL25"/>
    <property type="match status" value="1"/>
</dbReference>
<comment type="subunit">
    <text evidence="5">Part of the 50S ribosomal subunit; part of the 5S rRNA/L5/L18/L25 subcomplex. Contacts the 5S rRNA. Binds to the 5S rRNA independently of L5 and L18.</text>
</comment>
<dbReference type="OrthoDB" id="9806411at2"/>
<dbReference type="CDD" id="cd00495">
    <property type="entry name" value="Ribosomal_L25_TL5_CTC"/>
    <property type="match status" value="1"/>
</dbReference>
<evidence type="ECO:0000256" key="5">
    <source>
        <dbReference type="HAMAP-Rule" id="MF_01336"/>
    </source>
</evidence>
<keyword evidence="4 5" id="KW-0687">Ribonucleoprotein</keyword>
<dbReference type="RefSeq" id="WP_136131407.1">
    <property type="nucleotide sequence ID" value="NZ_PDKS01000001.1"/>
</dbReference>
<dbReference type="GO" id="GO:0008097">
    <property type="term" value="F:5S rRNA binding"/>
    <property type="evidence" value="ECO:0007669"/>
    <property type="project" value="InterPro"/>
</dbReference>
<dbReference type="InterPro" id="IPR020930">
    <property type="entry name" value="Ribosomal_uL5_bac-type"/>
</dbReference>
<evidence type="ECO:0000259" key="6">
    <source>
        <dbReference type="Pfam" id="PF01386"/>
    </source>
</evidence>
<keyword evidence="3 5" id="KW-0689">Ribosomal protein</keyword>
<evidence type="ECO:0000256" key="1">
    <source>
        <dbReference type="ARBA" id="ARBA00022730"/>
    </source>
</evidence>
<dbReference type="PANTHER" id="PTHR33284">
    <property type="entry name" value="RIBOSOMAL PROTEIN L25/GLN-TRNA SYNTHETASE, ANTI-CODON-BINDING DOMAIN-CONTAINING PROTEIN"/>
    <property type="match status" value="1"/>
</dbReference>
<dbReference type="InterPro" id="IPR020056">
    <property type="entry name" value="Rbsml_bL25/Gln-tRNA_synth_N"/>
</dbReference>
<accession>A0A2P5SYN9</accession>
<comment type="function">
    <text evidence="5">This is one of the proteins that binds to the 5S RNA in the ribosome where it forms part of the central protuberance.</text>
</comment>
<organism evidence="7 8">
    <name type="scientific">Candidatus Pantoea edessiphila</name>
    <dbReference type="NCBI Taxonomy" id="2044610"/>
    <lineage>
        <taxon>Bacteria</taxon>
        <taxon>Pseudomonadati</taxon>
        <taxon>Pseudomonadota</taxon>
        <taxon>Gammaproteobacteria</taxon>
        <taxon>Enterobacterales</taxon>
        <taxon>Erwiniaceae</taxon>
        <taxon>Pantoea</taxon>
    </lineage>
</organism>
<comment type="caution">
    <text evidence="7">The sequence shown here is derived from an EMBL/GenBank/DDBJ whole genome shotgun (WGS) entry which is preliminary data.</text>
</comment>
<sequence length="94" mass="10967">MLIINAIERKEKGKSASRRLRNKNYLPAIIYGNDINNISVSLDLNIIMNLQSNVDFYEQIITLILNGIERKVKVKEIQRHPFKTKITHIDFVMV</sequence>
<dbReference type="InterPro" id="IPR011035">
    <property type="entry name" value="Ribosomal_bL25/Gln-tRNA_synth"/>
</dbReference>
<dbReference type="SUPFAM" id="SSF50715">
    <property type="entry name" value="Ribosomal protein L25-like"/>
    <property type="match status" value="1"/>
</dbReference>
<protein>
    <recommendedName>
        <fullName evidence="5">Large ribosomal subunit protein bL25</fullName>
    </recommendedName>
</protein>
<feature type="domain" description="Large ribosomal subunit protein bL25 L25" evidence="6">
    <location>
        <begin position="4"/>
        <end position="91"/>
    </location>
</feature>
<evidence type="ECO:0000313" key="8">
    <source>
        <dbReference type="Proteomes" id="UP000296034"/>
    </source>
</evidence>